<evidence type="ECO:0000256" key="2">
    <source>
        <dbReference type="ARBA" id="ARBA00022763"/>
    </source>
</evidence>
<dbReference type="InterPro" id="IPR020568">
    <property type="entry name" value="Ribosomal_Su5_D2-typ_SF"/>
</dbReference>
<dbReference type="OrthoDB" id="10263226at2759"/>
<organism evidence="4 5">
    <name type="scientific">Aaosphaeria arxii CBS 175.79</name>
    <dbReference type="NCBI Taxonomy" id="1450172"/>
    <lineage>
        <taxon>Eukaryota</taxon>
        <taxon>Fungi</taxon>
        <taxon>Dikarya</taxon>
        <taxon>Ascomycota</taxon>
        <taxon>Pezizomycotina</taxon>
        <taxon>Dothideomycetes</taxon>
        <taxon>Pleosporomycetidae</taxon>
        <taxon>Pleosporales</taxon>
        <taxon>Pleosporales incertae sedis</taxon>
        <taxon>Aaosphaeria</taxon>
    </lineage>
</organism>
<proteinExistence type="inferred from homology"/>
<dbReference type="SUPFAM" id="SSF55874">
    <property type="entry name" value="ATPase domain of HSP90 chaperone/DNA topoisomerase II/histidine kinase"/>
    <property type="match status" value="1"/>
</dbReference>
<dbReference type="InterPro" id="IPR013507">
    <property type="entry name" value="DNA_mismatch_S5_2-like"/>
</dbReference>
<gene>
    <name evidence="4" type="ORF">BU24DRAFT_350432</name>
</gene>
<dbReference type="SUPFAM" id="SSF54211">
    <property type="entry name" value="Ribosomal protein S5 domain 2-like"/>
    <property type="match status" value="1"/>
</dbReference>
<feature type="domain" description="DNA mismatch repair protein S5" evidence="3">
    <location>
        <begin position="232"/>
        <end position="356"/>
    </location>
</feature>
<evidence type="ECO:0000259" key="3">
    <source>
        <dbReference type="SMART" id="SM01340"/>
    </source>
</evidence>
<dbReference type="GO" id="GO:0061982">
    <property type="term" value="P:meiosis I cell cycle process"/>
    <property type="evidence" value="ECO:0007669"/>
    <property type="project" value="UniProtKB-ARBA"/>
</dbReference>
<dbReference type="RefSeq" id="XP_033381816.1">
    <property type="nucleotide sequence ID" value="XM_033523644.1"/>
</dbReference>
<protein>
    <recommendedName>
        <fullName evidence="3">DNA mismatch repair protein S5 domain-containing protein</fullName>
    </recommendedName>
</protein>
<dbReference type="InterPro" id="IPR014721">
    <property type="entry name" value="Ribsml_uS5_D2-typ_fold_subgr"/>
</dbReference>
<dbReference type="InterPro" id="IPR002099">
    <property type="entry name" value="MutL/Mlh/PMS"/>
</dbReference>
<dbReference type="AlphaFoldDB" id="A0A6A5XKZ0"/>
<dbReference type="GO" id="GO:0016887">
    <property type="term" value="F:ATP hydrolysis activity"/>
    <property type="evidence" value="ECO:0007669"/>
    <property type="project" value="InterPro"/>
</dbReference>
<accession>A0A6A5XKZ0</accession>
<dbReference type="NCBIfam" id="TIGR00585">
    <property type="entry name" value="mutl"/>
    <property type="match status" value="1"/>
</dbReference>
<dbReference type="GO" id="GO:0140664">
    <property type="term" value="F:ATP-dependent DNA damage sensor activity"/>
    <property type="evidence" value="ECO:0007669"/>
    <property type="project" value="InterPro"/>
</dbReference>
<keyword evidence="5" id="KW-1185">Reference proteome</keyword>
<dbReference type="Pfam" id="PF01119">
    <property type="entry name" value="DNA_mis_repair"/>
    <property type="match status" value="1"/>
</dbReference>
<keyword evidence="2" id="KW-0227">DNA damage</keyword>
<name>A0A6A5XKZ0_9PLEO</name>
<dbReference type="PANTHER" id="PTHR10073">
    <property type="entry name" value="DNA MISMATCH REPAIR PROTEIN MLH, PMS, MUTL"/>
    <property type="match status" value="1"/>
</dbReference>
<evidence type="ECO:0000256" key="1">
    <source>
        <dbReference type="ARBA" id="ARBA00006082"/>
    </source>
</evidence>
<feature type="non-terminal residue" evidence="4">
    <location>
        <position position="356"/>
    </location>
</feature>
<dbReference type="FunFam" id="3.30.565.10:FF:000017">
    <property type="entry name" value="PMS1 homolog 1, mismatch repair system component"/>
    <property type="match status" value="1"/>
</dbReference>
<dbReference type="Pfam" id="PF13589">
    <property type="entry name" value="HATPase_c_3"/>
    <property type="match status" value="1"/>
</dbReference>
<evidence type="ECO:0000313" key="4">
    <source>
        <dbReference type="EMBL" id="KAF2013477.1"/>
    </source>
</evidence>
<dbReference type="InterPro" id="IPR038973">
    <property type="entry name" value="MutL/Mlh/Pms-like"/>
</dbReference>
<dbReference type="InterPro" id="IPR036890">
    <property type="entry name" value="HATPase_C_sf"/>
</dbReference>
<dbReference type="GO" id="GO:0030983">
    <property type="term" value="F:mismatched DNA binding"/>
    <property type="evidence" value="ECO:0007669"/>
    <property type="project" value="InterPro"/>
</dbReference>
<dbReference type="GO" id="GO:0032389">
    <property type="term" value="C:MutLalpha complex"/>
    <property type="evidence" value="ECO:0007669"/>
    <property type="project" value="TreeGrafter"/>
</dbReference>
<reference evidence="4" key="1">
    <citation type="journal article" date="2020" name="Stud. Mycol.">
        <title>101 Dothideomycetes genomes: a test case for predicting lifestyles and emergence of pathogens.</title>
        <authorList>
            <person name="Haridas S."/>
            <person name="Albert R."/>
            <person name="Binder M."/>
            <person name="Bloem J."/>
            <person name="Labutti K."/>
            <person name="Salamov A."/>
            <person name="Andreopoulos B."/>
            <person name="Baker S."/>
            <person name="Barry K."/>
            <person name="Bills G."/>
            <person name="Bluhm B."/>
            <person name="Cannon C."/>
            <person name="Castanera R."/>
            <person name="Culley D."/>
            <person name="Daum C."/>
            <person name="Ezra D."/>
            <person name="Gonzalez J."/>
            <person name="Henrissat B."/>
            <person name="Kuo A."/>
            <person name="Liang C."/>
            <person name="Lipzen A."/>
            <person name="Lutzoni F."/>
            <person name="Magnuson J."/>
            <person name="Mondo S."/>
            <person name="Nolan M."/>
            <person name="Ohm R."/>
            <person name="Pangilinan J."/>
            <person name="Park H.-J."/>
            <person name="Ramirez L."/>
            <person name="Alfaro M."/>
            <person name="Sun H."/>
            <person name="Tritt A."/>
            <person name="Yoshinaga Y."/>
            <person name="Zwiers L.-H."/>
            <person name="Turgeon B."/>
            <person name="Goodwin S."/>
            <person name="Spatafora J."/>
            <person name="Crous P."/>
            <person name="Grigoriev I."/>
        </authorList>
    </citation>
    <scope>NUCLEOTIDE SEQUENCE</scope>
    <source>
        <strain evidence="4">CBS 175.79</strain>
    </source>
</reference>
<dbReference type="PANTHER" id="PTHR10073:SF41">
    <property type="entry name" value="MISMATCH REPAIR PROTEIN, PUTATIVE (AFU_ORTHOLOGUE AFUA_8G05820)-RELATED"/>
    <property type="match status" value="1"/>
</dbReference>
<comment type="similarity">
    <text evidence="1">Belongs to the DNA mismatch repair MutL/HexB family.</text>
</comment>
<dbReference type="SMART" id="SM01340">
    <property type="entry name" value="DNA_mis_repair"/>
    <property type="match status" value="1"/>
</dbReference>
<dbReference type="Gene3D" id="3.30.230.10">
    <property type="match status" value="1"/>
</dbReference>
<dbReference type="Proteomes" id="UP000799778">
    <property type="component" value="Unassembled WGS sequence"/>
</dbReference>
<sequence length="356" mass="38318">MTSNITSAALGQNVSIKALPPTTIRQLGSSQVLVDPTSIVKELIDNAIDARASAIWIDISSNTIDSIQVKDNGHGIPAEDRALVCRRYCTSKIRDFHDLKEVGGKWLGFRGEAMASMAEISGTLTLHTRVEGEPVAVLLQYGRNGELVSTKRASHPVGSTVKVTDIFSSLPVRKQTALKHSSAYLAKVKRMMQSYALARPGVRLQFRVLKGKTDGANFSYAPNATASVKDAVTKTIGKNCASQCESSVLKTAGYEIHAFLPKATSTRPADIANIGAYISIDSRPVSTTRGTPKKIVALVRDRLRKSSDALAAVQGPFMTMNIICPSGSYDPNIEPAKDDVLFEDAVLLMSAVEELL</sequence>
<dbReference type="GO" id="GO:0005524">
    <property type="term" value="F:ATP binding"/>
    <property type="evidence" value="ECO:0007669"/>
    <property type="project" value="InterPro"/>
</dbReference>
<dbReference type="EMBL" id="ML978071">
    <property type="protein sequence ID" value="KAF2013477.1"/>
    <property type="molecule type" value="Genomic_DNA"/>
</dbReference>
<dbReference type="Gene3D" id="3.30.565.10">
    <property type="entry name" value="Histidine kinase-like ATPase, C-terminal domain"/>
    <property type="match status" value="1"/>
</dbReference>
<dbReference type="GeneID" id="54281041"/>
<dbReference type="GO" id="GO:0006298">
    <property type="term" value="P:mismatch repair"/>
    <property type="evidence" value="ECO:0007669"/>
    <property type="project" value="InterPro"/>
</dbReference>
<evidence type="ECO:0000313" key="5">
    <source>
        <dbReference type="Proteomes" id="UP000799778"/>
    </source>
</evidence>